<name>A0A0A9GYF3_ARUDO</name>
<dbReference type="PANTHER" id="PTHR45648">
    <property type="entry name" value="GDSL LIPASE/ACYLHYDROLASE FAMILY PROTEIN (AFU_ORTHOLOGUE AFUA_4G14700)"/>
    <property type="match status" value="1"/>
</dbReference>
<dbReference type="InterPro" id="IPR051058">
    <property type="entry name" value="GDSL_Est/Lipase"/>
</dbReference>
<dbReference type="Gene3D" id="3.40.50.1110">
    <property type="entry name" value="SGNH hydrolase"/>
    <property type="match status" value="1"/>
</dbReference>
<dbReference type="GO" id="GO:0016787">
    <property type="term" value="F:hydrolase activity"/>
    <property type="evidence" value="ECO:0007669"/>
    <property type="project" value="UniProtKB-KW"/>
</dbReference>
<dbReference type="EMBL" id="GBRH01168334">
    <property type="protein sequence ID" value="JAE29562.1"/>
    <property type="molecule type" value="Transcribed_RNA"/>
</dbReference>
<evidence type="ECO:0000313" key="2">
    <source>
        <dbReference type="EMBL" id="JAE29562.1"/>
    </source>
</evidence>
<organism evidence="2">
    <name type="scientific">Arundo donax</name>
    <name type="common">Giant reed</name>
    <name type="synonym">Donax arundinaceus</name>
    <dbReference type="NCBI Taxonomy" id="35708"/>
    <lineage>
        <taxon>Eukaryota</taxon>
        <taxon>Viridiplantae</taxon>
        <taxon>Streptophyta</taxon>
        <taxon>Embryophyta</taxon>
        <taxon>Tracheophyta</taxon>
        <taxon>Spermatophyta</taxon>
        <taxon>Magnoliopsida</taxon>
        <taxon>Liliopsida</taxon>
        <taxon>Poales</taxon>
        <taxon>Poaceae</taxon>
        <taxon>PACMAD clade</taxon>
        <taxon>Arundinoideae</taxon>
        <taxon>Arundineae</taxon>
        <taxon>Arundo</taxon>
    </lineage>
</organism>
<dbReference type="InterPro" id="IPR036514">
    <property type="entry name" value="SGNH_hydro_sf"/>
</dbReference>
<accession>A0A0A9GYF3</accession>
<evidence type="ECO:0000256" key="1">
    <source>
        <dbReference type="ARBA" id="ARBA00022801"/>
    </source>
</evidence>
<dbReference type="PANTHER" id="PTHR45648:SF7">
    <property type="entry name" value="OS12G0126100 PROTEIN"/>
    <property type="match status" value="1"/>
</dbReference>
<keyword evidence="1" id="KW-0378">Hydrolase</keyword>
<reference evidence="2" key="2">
    <citation type="journal article" date="2015" name="Data Brief">
        <title>Shoot transcriptome of the giant reed, Arundo donax.</title>
        <authorList>
            <person name="Barrero R.A."/>
            <person name="Guerrero F.D."/>
            <person name="Moolhuijzen P."/>
            <person name="Goolsby J.A."/>
            <person name="Tidwell J."/>
            <person name="Bellgard S.E."/>
            <person name="Bellgard M.I."/>
        </authorList>
    </citation>
    <scope>NUCLEOTIDE SEQUENCE</scope>
    <source>
        <tissue evidence="2">Shoot tissue taken approximately 20 cm above the soil surface</tissue>
    </source>
</reference>
<proteinExistence type="predicted"/>
<protein>
    <submittedName>
        <fullName evidence="2">Uncharacterized protein</fullName>
    </submittedName>
</protein>
<dbReference type="AlphaFoldDB" id="A0A0A9GYF3"/>
<sequence>MWQGIRVLDGGGCVEEANELIQGYNTRLAAQLEDLRAELPDADIVFCDVYKGMMEIISNPGRSGFEEAREACCGLGPFKATMGCFSKEIACRTPEKHVWWDLYSPTEAAAALVTNWSWSPPPPGSDDFNISICSPISLERLAWSPA</sequence>
<reference evidence="2" key="1">
    <citation type="submission" date="2014-09" db="EMBL/GenBank/DDBJ databases">
        <authorList>
            <person name="Magalhaes I.L.F."/>
            <person name="Oliveira U."/>
            <person name="Santos F.R."/>
            <person name="Vidigal T.H.D.A."/>
            <person name="Brescovit A.D."/>
            <person name="Santos A.J."/>
        </authorList>
    </citation>
    <scope>NUCLEOTIDE SEQUENCE</scope>
    <source>
        <tissue evidence="2">Shoot tissue taken approximately 20 cm above the soil surface</tissue>
    </source>
</reference>